<dbReference type="InterPro" id="IPR044925">
    <property type="entry name" value="His-Me_finger_sf"/>
</dbReference>
<proteinExistence type="predicted"/>
<sequence>MKKGYKVTDVQREKKIGVAAENLKELIEKSRKKLEFNVSYAECRLFVAEDGTLVDDDEYLSTLPPQTLFILLKKSENMITDFDYYYNMIRSTKKEYLETGAAAKQFLSINMKEKFKVFQRYIASADDSHTILSERSEDPGWFEGLERSEKTKEQSMSKRVKERMRGYYYKTKSALQSSDIYVYSKNVRGKKLIDQFLSELRKLLETNKYNETYFNRKAEQSSRLCDEKGEFRCGGPWNARNCTYEGEHIINPYRSREERIIFQTWNLDHKVELSRSIVPKILEALTSLYNGDIHCVSCDKYTKSGGIETDRYFLQIFTRENLKLVHIVCHYKGKHDAQSAVFTVCKDCFGGHTLEY</sequence>
<dbReference type="GO" id="GO:0004520">
    <property type="term" value="F:DNA endonuclease activity"/>
    <property type="evidence" value="ECO:0007669"/>
    <property type="project" value="InterPro"/>
</dbReference>
<protein>
    <recommendedName>
        <fullName evidence="3">CIDE-N domain-containing protein</fullName>
    </recommendedName>
</protein>
<dbReference type="PANTHER" id="PTHR13067">
    <property type="entry name" value="CASPASE-ACTIVATED DNASE"/>
    <property type="match status" value="1"/>
</dbReference>
<dbReference type="AlphaFoldDB" id="A0A922CQN2"/>
<dbReference type="InterPro" id="IPR003508">
    <property type="entry name" value="CIDE-N_dom"/>
</dbReference>
<name>A0A922CQN2_MANSE</name>
<keyword evidence="5" id="KW-1185">Reference proteome</keyword>
<dbReference type="Proteomes" id="UP000791440">
    <property type="component" value="Unassembled WGS sequence"/>
</dbReference>
<reference evidence="4" key="2">
    <citation type="submission" date="2020-12" db="EMBL/GenBank/DDBJ databases">
        <authorList>
            <person name="Kanost M."/>
        </authorList>
    </citation>
    <scope>NUCLEOTIDE SEQUENCE</scope>
</reference>
<evidence type="ECO:0000256" key="2">
    <source>
        <dbReference type="PROSITE-ProRule" id="PRU00447"/>
    </source>
</evidence>
<dbReference type="Gene3D" id="3.10.20.10">
    <property type="match status" value="1"/>
</dbReference>
<reference evidence="4" key="1">
    <citation type="journal article" date="2016" name="Insect Biochem. Mol. Biol.">
        <title>Multifaceted biological insights from a draft genome sequence of the tobacco hornworm moth, Manduca sexta.</title>
        <authorList>
            <person name="Kanost M.R."/>
            <person name="Arrese E.L."/>
            <person name="Cao X."/>
            <person name="Chen Y.R."/>
            <person name="Chellapilla S."/>
            <person name="Goldsmith M.R."/>
            <person name="Grosse-Wilde E."/>
            <person name="Heckel D.G."/>
            <person name="Herndon N."/>
            <person name="Jiang H."/>
            <person name="Papanicolaou A."/>
            <person name="Qu J."/>
            <person name="Soulages J.L."/>
            <person name="Vogel H."/>
            <person name="Walters J."/>
            <person name="Waterhouse R.M."/>
            <person name="Ahn S.J."/>
            <person name="Almeida F.C."/>
            <person name="An C."/>
            <person name="Aqrawi P."/>
            <person name="Bretschneider A."/>
            <person name="Bryant W.B."/>
            <person name="Bucks S."/>
            <person name="Chao H."/>
            <person name="Chevignon G."/>
            <person name="Christen J.M."/>
            <person name="Clarke D.F."/>
            <person name="Dittmer N.T."/>
            <person name="Ferguson L.C.F."/>
            <person name="Garavelou S."/>
            <person name="Gordon K.H.J."/>
            <person name="Gunaratna R.T."/>
            <person name="Han Y."/>
            <person name="Hauser F."/>
            <person name="He Y."/>
            <person name="Heidel-Fischer H."/>
            <person name="Hirsh A."/>
            <person name="Hu Y."/>
            <person name="Jiang H."/>
            <person name="Kalra D."/>
            <person name="Klinner C."/>
            <person name="Konig C."/>
            <person name="Kovar C."/>
            <person name="Kroll A.R."/>
            <person name="Kuwar S.S."/>
            <person name="Lee S.L."/>
            <person name="Lehman R."/>
            <person name="Li K."/>
            <person name="Li Z."/>
            <person name="Liang H."/>
            <person name="Lovelace S."/>
            <person name="Lu Z."/>
            <person name="Mansfield J.H."/>
            <person name="McCulloch K.J."/>
            <person name="Mathew T."/>
            <person name="Morton B."/>
            <person name="Muzny D.M."/>
            <person name="Neunemann D."/>
            <person name="Ongeri F."/>
            <person name="Pauchet Y."/>
            <person name="Pu L.L."/>
            <person name="Pyrousis I."/>
            <person name="Rao X.J."/>
            <person name="Redding A."/>
            <person name="Roesel C."/>
            <person name="Sanchez-Gracia A."/>
            <person name="Schaack S."/>
            <person name="Shukla A."/>
            <person name="Tetreau G."/>
            <person name="Wang Y."/>
            <person name="Xiong G.H."/>
            <person name="Traut W."/>
            <person name="Walsh T.K."/>
            <person name="Worley K.C."/>
            <person name="Wu D."/>
            <person name="Wu W."/>
            <person name="Wu Y.Q."/>
            <person name="Zhang X."/>
            <person name="Zou Z."/>
            <person name="Zucker H."/>
            <person name="Briscoe A.D."/>
            <person name="Burmester T."/>
            <person name="Clem R.J."/>
            <person name="Feyereisen R."/>
            <person name="Grimmelikhuijzen C.J.P."/>
            <person name="Hamodrakas S.J."/>
            <person name="Hansson B.S."/>
            <person name="Huguet E."/>
            <person name="Jermiin L.S."/>
            <person name="Lan Q."/>
            <person name="Lehman H.K."/>
            <person name="Lorenzen M."/>
            <person name="Merzendorfer H."/>
            <person name="Michalopoulos I."/>
            <person name="Morton D.B."/>
            <person name="Muthukrishnan S."/>
            <person name="Oakeshott J.G."/>
            <person name="Palmer W."/>
            <person name="Park Y."/>
            <person name="Passarelli A.L."/>
            <person name="Rozas J."/>
            <person name="Schwartz L.M."/>
            <person name="Smith W."/>
            <person name="Southgate A."/>
            <person name="Vilcinskas A."/>
            <person name="Vogt R."/>
            <person name="Wang P."/>
            <person name="Werren J."/>
            <person name="Yu X.Q."/>
            <person name="Zhou J.J."/>
            <person name="Brown S.J."/>
            <person name="Scherer S.E."/>
            <person name="Richards S."/>
            <person name="Blissard G.W."/>
        </authorList>
    </citation>
    <scope>NUCLEOTIDE SEQUENCE</scope>
</reference>
<gene>
    <name evidence="4" type="ORF">O3G_MSEX008854</name>
</gene>
<dbReference type="InterPro" id="IPR039729">
    <property type="entry name" value="DFF40"/>
</dbReference>
<organism evidence="4 5">
    <name type="scientific">Manduca sexta</name>
    <name type="common">Tobacco hawkmoth</name>
    <name type="synonym">Tobacco hornworm</name>
    <dbReference type="NCBI Taxonomy" id="7130"/>
    <lineage>
        <taxon>Eukaryota</taxon>
        <taxon>Metazoa</taxon>
        <taxon>Ecdysozoa</taxon>
        <taxon>Arthropoda</taxon>
        <taxon>Hexapoda</taxon>
        <taxon>Insecta</taxon>
        <taxon>Pterygota</taxon>
        <taxon>Neoptera</taxon>
        <taxon>Endopterygota</taxon>
        <taxon>Lepidoptera</taxon>
        <taxon>Glossata</taxon>
        <taxon>Ditrysia</taxon>
        <taxon>Bombycoidea</taxon>
        <taxon>Sphingidae</taxon>
        <taxon>Sphinginae</taxon>
        <taxon>Sphingini</taxon>
        <taxon>Manduca</taxon>
    </lineage>
</organism>
<dbReference type="SUPFAM" id="SSF54277">
    <property type="entry name" value="CAD &amp; PB1 domains"/>
    <property type="match status" value="1"/>
</dbReference>
<evidence type="ECO:0000313" key="5">
    <source>
        <dbReference type="Proteomes" id="UP000791440"/>
    </source>
</evidence>
<dbReference type="GO" id="GO:0005737">
    <property type="term" value="C:cytoplasm"/>
    <property type="evidence" value="ECO:0007669"/>
    <property type="project" value="InterPro"/>
</dbReference>
<dbReference type="GO" id="GO:0006309">
    <property type="term" value="P:apoptotic DNA fragmentation"/>
    <property type="evidence" value="ECO:0007669"/>
    <property type="project" value="InterPro"/>
</dbReference>
<dbReference type="SUPFAM" id="SSF54060">
    <property type="entry name" value="His-Me finger endonucleases"/>
    <property type="match status" value="1"/>
</dbReference>
<evidence type="ECO:0000313" key="4">
    <source>
        <dbReference type="EMBL" id="KAG6454744.1"/>
    </source>
</evidence>
<evidence type="ECO:0000256" key="1">
    <source>
        <dbReference type="ARBA" id="ARBA00022703"/>
    </source>
</evidence>
<dbReference type="PANTHER" id="PTHR13067:SF2">
    <property type="entry name" value="CASPASE-ACTIVATED DNASE"/>
    <property type="match status" value="1"/>
</dbReference>
<dbReference type="EMBL" id="JH668475">
    <property type="protein sequence ID" value="KAG6454744.1"/>
    <property type="molecule type" value="Genomic_DNA"/>
</dbReference>
<dbReference type="SMART" id="SM00266">
    <property type="entry name" value="CAD"/>
    <property type="match status" value="1"/>
</dbReference>
<comment type="caution">
    <text evidence="4">The sequence shown here is derived from an EMBL/GenBank/DDBJ whole genome shotgun (WGS) entry which is preliminary data.</text>
</comment>
<dbReference type="PROSITE" id="PS51135">
    <property type="entry name" value="CIDE_N"/>
    <property type="match status" value="1"/>
</dbReference>
<dbReference type="Pfam" id="PF09230">
    <property type="entry name" value="DFF40"/>
    <property type="match status" value="1"/>
</dbReference>
<keyword evidence="1 2" id="KW-0053">Apoptosis</keyword>
<dbReference type="GO" id="GO:0016787">
    <property type="term" value="F:hydrolase activity"/>
    <property type="evidence" value="ECO:0007669"/>
    <property type="project" value="InterPro"/>
</dbReference>
<dbReference type="InterPro" id="IPR015311">
    <property type="entry name" value="DFF40_C"/>
</dbReference>
<dbReference type="OrthoDB" id="9943677at2759"/>
<dbReference type="Pfam" id="PF02017">
    <property type="entry name" value="CIDE-N"/>
    <property type="match status" value="1"/>
</dbReference>
<dbReference type="GO" id="GO:0005634">
    <property type="term" value="C:nucleus"/>
    <property type="evidence" value="ECO:0007669"/>
    <property type="project" value="InterPro"/>
</dbReference>
<feature type="domain" description="CIDE-N" evidence="3">
    <location>
        <begin position="1"/>
        <end position="80"/>
    </location>
</feature>
<evidence type="ECO:0000259" key="3">
    <source>
        <dbReference type="PROSITE" id="PS51135"/>
    </source>
</evidence>
<accession>A0A922CQN2</accession>